<keyword evidence="2" id="KW-0489">Methyltransferase</keyword>
<keyword evidence="2" id="KW-0808">Transferase</keyword>
<protein>
    <submittedName>
        <fullName evidence="2">Ubiquinone/menaquinone biosynthesis C-methylase UbiE</fullName>
    </submittedName>
</protein>
<comment type="caution">
    <text evidence="2">The sequence shown here is derived from an EMBL/GenBank/DDBJ whole genome shotgun (WGS) entry which is preliminary data.</text>
</comment>
<gene>
    <name evidence="2" type="ORF">BJ993_002931</name>
</gene>
<dbReference type="InterPro" id="IPR041698">
    <property type="entry name" value="Methyltransf_25"/>
</dbReference>
<reference evidence="2 3" key="1">
    <citation type="submission" date="2020-07" db="EMBL/GenBank/DDBJ databases">
        <title>Sequencing the genomes of 1000 actinobacteria strains.</title>
        <authorList>
            <person name="Klenk H.-P."/>
        </authorList>
    </citation>
    <scope>NUCLEOTIDE SEQUENCE [LARGE SCALE GENOMIC DNA]</scope>
    <source>
        <strain evidence="2 3">DSM 15131</strain>
    </source>
</reference>
<dbReference type="GO" id="GO:0032259">
    <property type="term" value="P:methylation"/>
    <property type="evidence" value="ECO:0007669"/>
    <property type="project" value="UniProtKB-KW"/>
</dbReference>
<keyword evidence="2" id="KW-0830">Ubiquinone</keyword>
<evidence type="ECO:0000259" key="1">
    <source>
        <dbReference type="Pfam" id="PF13649"/>
    </source>
</evidence>
<dbReference type="PANTHER" id="PTHR43591">
    <property type="entry name" value="METHYLTRANSFERASE"/>
    <property type="match status" value="1"/>
</dbReference>
<accession>A0A7Y9ZLS7</accession>
<dbReference type="Proteomes" id="UP000562045">
    <property type="component" value="Unassembled WGS sequence"/>
</dbReference>
<dbReference type="Pfam" id="PF13649">
    <property type="entry name" value="Methyltransf_25"/>
    <property type="match status" value="1"/>
</dbReference>
<dbReference type="GO" id="GO:0008168">
    <property type="term" value="F:methyltransferase activity"/>
    <property type="evidence" value="ECO:0007669"/>
    <property type="project" value="UniProtKB-KW"/>
</dbReference>
<dbReference type="AlphaFoldDB" id="A0A7Y9ZLS7"/>
<name>A0A7Y9ZLS7_9ACTN</name>
<sequence length="197" mass="21445">MARMSDLESVFCRTPPWRAFARRFVVPRVLPRDPAALGAEVLEIGCGSGAMAAEVLRARPDIRRYVATDVDPAMVALARRQLAGFGDRAAVEEVDASGLPFADGSFDAVVSWLMLHHTITWEQVLADAVRVLRPGGLLAGYDLSDSRRGRFVHRVTRSTVRMVAPDDLTAELEGLGLGDVTVRPLGIAGAYRFSGRR</sequence>
<dbReference type="EMBL" id="JACBZM010000001">
    <property type="protein sequence ID" value="NYI45851.1"/>
    <property type="molecule type" value="Genomic_DNA"/>
</dbReference>
<dbReference type="Gene3D" id="3.40.50.150">
    <property type="entry name" value="Vaccinia Virus protein VP39"/>
    <property type="match status" value="1"/>
</dbReference>
<evidence type="ECO:0000313" key="2">
    <source>
        <dbReference type="EMBL" id="NYI45851.1"/>
    </source>
</evidence>
<organism evidence="2 3">
    <name type="scientific">Nocardioides aromaticivorans</name>
    <dbReference type="NCBI Taxonomy" id="200618"/>
    <lineage>
        <taxon>Bacteria</taxon>
        <taxon>Bacillati</taxon>
        <taxon>Actinomycetota</taxon>
        <taxon>Actinomycetes</taxon>
        <taxon>Propionibacteriales</taxon>
        <taxon>Nocardioidaceae</taxon>
        <taxon>Nocardioides</taxon>
    </lineage>
</organism>
<feature type="domain" description="Methyltransferase" evidence="1">
    <location>
        <begin position="41"/>
        <end position="136"/>
    </location>
</feature>
<dbReference type="SUPFAM" id="SSF53335">
    <property type="entry name" value="S-adenosyl-L-methionine-dependent methyltransferases"/>
    <property type="match status" value="1"/>
</dbReference>
<proteinExistence type="predicted"/>
<dbReference type="InterPro" id="IPR029063">
    <property type="entry name" value="SAM-dependent_MTases_sf"/>
</dbReference>
<evidence type="ECO:0000313" key="3">
    <source>
        <dbReference type="Proteomes" id="UP000562045"/>
    </source>
</evidence>
<dbReference type="CDD" id="cd02440">
    <property type="entry name" value="AdoMet_MTases"/>
    <property type="match status" value="1"/>
</dbReference>